<dbReference type="EMBL" id="LS483396">
    <property type="protein sequence ID" value="SQG48240.1"/>
    <property type="molecule type" value="Genomic_DNA"/>
</dbReference>
<evidence type="ECO:0000256" key="1">
    <source>
        <dbReference type="SAM" id="MobiDB-lite"/>
    </source>
</evidence>
<reference evidence="2 3" key="1">
    <citation type="submission" date="2018-06" db="EMBL/GenBank/DDBJ databases">
        <authorList>
            <consortium name="Pathogen Informatics"/>
            <person name="Doyle S."/>
        </authorList>
    </citation>
    <scope>NUCLEOTIDE SEQUENCE [LARGE SCALE GENOMIC DNA]</scope>
    <source>
        <strain evidence="2 3">NCTC2665</strain>
    </source>
</reference>
<protein>
    <submittedName>
        <fullName evidence="2">Uncharacterized protein</fullName>
    </submittedName>
</protein>
<dbReference type="Proteomes" id="UP000248985">
    <property type="component" value="Chromosome 1"/>
</dbReference>
<sequence length="251" mass="28095">MKQEGGTDSRVSEHVAHHELMSYLDDRFVRVSRETRMAKQRSIRQLRGCEEALTAKRRVAELIRSLIRVFTSHRGGVRRVLRCWSGISHKMRHIIMRVTSNLSIVRTGADRPGSTWKTNRAAVILIPSARRRGLAFHVKRVNLEREHEEVLGIAAASFRSAPTRSVPRETLTLAAGAVRAPTSCRPGPIRTSHPRTGARTSPRPLHVSGPRAPPGGQGQSTLRSVFPPPGTIETRPLTYTDPRPTHCRRTR</sequence>
<dbReference type="AlphaFoldDB" id="A0A7Z7KLK0"/>
<accession>A0A7Z7KLK0</accession>
<name>A0A7Z7KLK0_MICLC</name>
<gene>
    <name evidence="2" type="ORF">NCTC2665_01014</name>
</gene>
<proteinExistence type="predicted"/>
<organism evidence="2 3">
    <name type="scientific">Micrococcus luteus (strain ATCC 4698 / DSM 20030 / JCM 1464 / CCM 169 / CCUG 5858 / IAM 1056 / NBRC 3333 / NCIMB 9278 / NCTC 2665 / VKM Ac-2230)</name>
    <name type="common">Micrococcus lysodeikticus</name>
    <dbReference type="NCBI Taxonomy" id="465515"/>
    <lineage>
        <taxon>Bacteria</taxon>
        <taxon>Bacillati</taxon>
        <taxon>Actinomycetota</taxon>
        <taxon>Actinomycetes</taxon>
        <taxon>Micrococcales</taxon>
        <taxon>Micrococcaceae</taxon>
        <taxon>Micrococcus</taxon>
    </lineage>
</organism>
<evidence type="ECO:0000313" key="3">
    <source>
        <dbReference type="Proteomes" id="UP000248985"/>
    </source>
</evidence>
<evidence type="ECO:0000313" key="2">
    <source>
        <dbReference type="EMBL" id="SQG48240.1"/>
    </source>
</evidence>
<feature type="region of interest" description="Disordered" evidence="1">
    <location>
        <begin position="179"/>
        <end position="251"/>
    </location>
</feature>